<evidence type="ECO:0000313" key="1">
    <source>
        <dbReference type="EMBL" id="ASK41684.1"/>
    </source>
</evidence>
<keyword evidence="2" id="KW-0614">Plasmid</keyword>
<name>A0A2Z2PWE2_AGRTU</name>
<sequence length="64" mass="6818">MKRGIRLLAISTPRFYHGALGSQDQLPAPISSQALANSVPRSNVEIGRGIDGKGEKAEITQLMA</sequence>
<proteinExistence type="predicted"/>
<accession>A0A2Z2PEC0</accession>
<geneLocation type="plasmid" evidence="2">
    <name>pTi_CFBP2413</name>
</geneLocation>
<reference evidence="2" key="1">
    <citation type="submission" date="2016-10" db="EMBL/GenBank/DDBJ databases">
        <title>Agrobacterium Ti plasmids: Classification based on T-DNA and Vir regions organization.</title>
        <authorList>
            <person name="Nabi N."/>
            <person name="Vial L."/>
            <person name="Ben Hafsa A."/>
            <person name="Chapulliot D."/>
            <person name="Berard A."/>
            <person name="Chauveau A."/>
            <person name="Le Paslier M.-C."/>
            <person name="Harzallah Skhiri F."/>
            <person name="Brunel D."/>
            <person name="Nesme X."/>
            <person name="Chaouachi M."/>
        </authorList>
    </citation>
    <scope>NUCLEOTIDE SEQUENCE</scope>
    <source>
        <strain evidence="2">CFBP2413</strain>
        <strain evidence="1">CFBP5767</strain>
        <plasmid evidence="2">pTi_CFBP2413</plasmid>
        <plasmid evidence="1">pTi_CFBP5767</plasmid>
    </source>
</reference>
<accession>A0A2Z2PWE2</accession>
<protein>
    <submittedName>
        <fullName evidence="2">Uncharacterized protein</fullName>
    </submittedName>
</protein>
<geneLocation type="plasmid" evidence="1">
    <name>pTi_CFBP5767</name>
</geneLocation>
<dbReference type="AlphaFoldDB" id="A0A2Z2PWE2"/>
<dbReference type="EMBL" id="KY000030">
    <property type="protein sequence ID" value="ASK41684.1"/>
    <property type="molecule type" value="Genomic_DNA"/>
</dbReference>
<evidence type="ECO:0000313" key="2">
    <source>
        <dbReference type="EMBL" id="ASK47187.1"/>
    </source>
</evidence>
<dbReference type="EMBL" id="KY000061">
    <property type="protein sequence ID" value="ASK47187.1"/>
    <property type="molecule type" value="Genomic_DNA"/>
</dbReference>
<organism evidence="2">
    <name type="scientific">Agrobacterium tumefaciens</name>
    <dbReference type="NCBI Taxonomy" id="358"/>
    <lineage>
        <taxon>Bacteria</taxon>
        <taxon>Pseudomonadati</taxon>
        <taxon>Pseudomonadota</taxon>
        <taxon>Alphaproteobacteria</taxon>
        <taxon>Hyphomicrobiales</taxon>
        <taxon>Rhizobiaceae</taxon>
        <taxon>Rhizobium/Agrobacterium group</taxon>
        <taxon>Agrobacterium</taxon>
        <taxon>Agrobacterium tumefaciens complex</taxon>
    </lineage>
</organism>